<gene>
    <name evidence="2" type="ORF">J5W02_09930</name>
</gene>
<feature type="domain" description="ATPase BadF/BadG/BcrA/BcrD type" evidence="1">
    <location>
        <begin position="5"/>
        <end position="299"/>
    </location>
</feature>
<protein>
    <submittedName>
        <fullName evidence="2">ATPase</fullName>
    </submittedName>
</protein>
<dbReference type="CDD" id="cd24007">
    <property type="entry name" value="ASKHA_NBD_eukNAGK-like"/>
    <property type="match status" value="1"/>
</dbReference>
<evidence type="ECO:0000313" key="2">
    <source>
        <dbReference type="EMBL" id="MBW7573132.1"/>
    </source>
</evidence>
<evidence type="ECO:0000313" key="3">
    <source>
        <dbReference type="Proteomes" id="UP000719942"/>
    </source>
</evidence>
<comment type="caution">
    <text evidence="2">The sequence shown here is derived from an EMBL/GenBank/DDBJ whole genome shotgun (WGS) entry which is preliminary data.</text>
</comment>
<dbReference type="Gene3D" id="3.30.420.40">
    <property type="match status" value="2"/>
</dbReference>
<name>A0ABS7DPE4_9FIRM</name>
<accession>A0ABS7DPE4</accession>
<proteinExistence type="predicted"/>
<sequence>MKYYLGVDGGGTKTAFSLCNSEGDPVAEHLCAGSSYLMYGIDCVVERIRTGVEQCLEKGNVSLSDVAAISMGLPCVGENAVMDPQLKQKICACFPGVQVYITNDVEVGWAGSLACEEGINVVAGTGSIAFGEDGSGKTARSGGWAEFFSDEGSCYWTGRKTVELFSKEADHRLPRGPLYDIIREEFHLSDDFELIDLMVNEYFPYREKVASLQILLEKAAVKGDPQAIEAYRSAAAELGLIVKGVLNQLSFQPGFPVSYSGGLFKAGDLILKPFEAQIHALGGRLVKPQLSPVMGAVLLCFFKFNPADFPSVAQKLKNRQ</sequence>
<evidence type="ECO:0000259" key="1">
    <source>
        <dbReference type="Pfam" id="PF01869"/>
    </source>
</evidence>
<dbReference type="Proteomes" id="UP000719942">
    <property type="component" value="Unassembled WGS sequence"/>
</dbReference>
<dbReference type="EMBL" id="JAGFNZ010000003">
    <property type="protein sequence ID" value="MBW7573132.1"/>
    <property type="molecule type" value="Genomic_DNA"/>
</dbReference>
<dbReference type="SUPFAM" id="SSF53067">
    <property type="entry name" value="Actin-like ATPase domain"/>
    <property type="match status" value="2"/>
</dbReference>
<dbReference type="InterPro" id="IPR039758">
    <property type="entry name" value="NAGK-like"/>
</dbReference>
<organism evidence="2 3">
    <name type="scientific">Caproiciproducens faecalis</name>
    <dbReference type="NCBI Taxonomy" id="2820301"/>
    <lineage>
        <taxon>Bacteria</taxon>
        <taxon>Bacillati</taxon>
        <taxon>Bacillota</taxon>
        <taxon>Clostridia</taxon>
        <taxon>Eubacteriales</taxon>
        <taxon>Acutalibacteraceae</taxon>
        <taxon>Caproiciproducens</taxon>
    </lineage>
</organism>
<dbReference type="Pfam" id="PF01869">
    <property type="entry name" value="BcrAD_BadFG"/>
    <property type="match status" value="1"/>
</dbReference>
<reference evidence="2 3" key="1">
    <citation type="submission" date="2021-03" db="EMBL/GenBank/DDBJ databases">
        <title>Caproiciproducens sp. nov. isolated from feces of cow.</title>
        <authorList>
            <person name="Choi J.-Y."/>
        </authorList>
    </citation>
    <scope>NUCLEOTIDE SEQUENCE [LARGE SCALE GENOMIC DNA]</scope>
    <source>
        <strain evidence="2 3">AGMB10547</strain>
    </source>
</reference>
<dbReference type="PANTHER" id="PTHR12862:SF0">
    <property type="entry name" value="N-ACETYL-D-GLUCOSAMINE KINASE"/>
    <property type="match status" value="1"/>
</dbReference>
<dbReference type="PANTHER" id="PTHR12862">
    <property type="entry name" value="BADF TYPE ATPASE DOMAIN-CONTAINING PROTEIN"/>
    <property type="match status" value="1"/>
</dbReference>
<keyword evidence="3" id="KW-1185">Reference proteome</keyword>
<dbReference type="RefSeq" id="WP_219965526.1">
    <property type="nucleotide sequence ID" value="NZ_JAGFNZ010000003.1"/>
</dbReference>
<dbReference type="InterPro" id="IPR043129">
    <property type="entry name" value="ATPase_NBD"/>
</dbReference>
<dbReference type="InterPro" id="IPR002731">
    <property type="entry name" value="ATPase_BadF"/>
</dbReference>